<dbReference type="EMBL" id="CP098248">
    <property type="protein sequence ID" value="WAV97896.1"/>
    <property type="molecule type" value="Genomic_DNA"/>
</dbReference>
<evidence type="ECO:0000256" key="4">
    <source>
        <dbReference type="ARBA" id="ARBA00022691"/>
    </source>
</evidence>
<protein>
    <recommendedName>
        <fullName evidence="5">Trans-aconitate 2-methyltransferase</fullName>
        <ecNumber evidence="5">2.1.1.144</ecNumber>
    </recommendedName>
</protein>
<dbReference type="EC" id="2.1.1.144" evidence="5"/>
<dbReference type="PANTHER" id="PTHR43861:SF1">
    <property type="entry name" value="TRANS-ACONITATE 2-METHYLTRANSFERASE"/>
    <property type="match status" value="1"/>
</dbReference>
<keyword evidence="1 5" id="KW-0963">Cytoplasm</keyword>
<evidence type="ECO:0000256" key="2">
    <source>
        <dbReference type="ARBA" id="ARBA00022603"/>
    </source>
</evidence>
<reference evidence="7" key="1">
    <citation type="journal article" date="2022" name="Front. Microbiol.">
        <title>New perspectives on an old grouping: The genomic and phenotypic variability of Oxalobacter formigenes and the implications for calcium oxalate stone prevention.</title>
        <authorList>
            <person name="Chmiel J.A."/>
            <person name="Carr C."/>
            <person name="Stuivenberg G.A."/>
            <person name="Venema R."/>
            <person name="Chanyi R.M."/>
            <person name="Al K.F."/>
            <person name="Giguere D."/>
            <person name="Say H."/>
            <person name="Akouris P.P."/>
            <person name="Dominguez Romero S.A."/>
            <person name="Kwong A."/>
            <person name="Tai V."/>
            <person name="Koval S.F."/>
            <person name="Razvi H."/>
            <person name="Bjazevic J."/>
            <person name="Burton J.P."/>
        </authorList>
    </citation>
    <scope>NUCLEOTIDE SEQUENCE</scope>
    <source>
        <strain evidence="7">HOxNP-1</strain>
    </source>
</reference>
<keyword evidence="8" id="KW-1185">Reference proteome</keyword>
<dbReference type="InterPro" id="IPR023506">
    <property type="entry name" value="Trans-aconitate_MeTrfase"/>
</dbReference>
<proteinExistence type="inferred from homology"/>
<name>A0ABY7JJX3_9BURK</name>
<comment type="similarity">
    <text evidence="5">Belongs to the methyltransferase superfamily. Tam family.</text>
</comment>
<keyword evidence="4 5" id="KW-0949">S-adenosyl-L-methionine</keyword>
<dbReference type="Proteomes" id="UP001164794">
    <property type="component" value="Chromosome"/>
</dbReference>
<dbReference type="RefSeq" id="WP_269265473.1">
    <property type="nucleotide sequence ID" value="NZ_CP098248.1"/>
</dbReference>
<dbReference type="GO" id="GO:0030798">
    <property type="term" value="F:trans-aconitate 2-methyltransferase activity"/>
    <property type="evidence" value="ECO:0007669"/>
    <property type="project" value="UniProtKB-EC"/>
</dbReference>
<sequence>MESRWNPALYLQFESERTRPARELLARVDPVRVRYVTDLGCGPGNSTEWLVKAWPDALVTGLDNSASMLDAACRRLEKARFVLGDIGQWKPGRLQDVIFANASLQWLSGHELLFPRLAGYLEKGGVLAVQMPDNLDEPTHVLMRETAEEPGWCDKMGDAGAFRQRLLPMEAYYDLLAEADCTVDMWKTIYCHVMPSVEAIAQWLKATGLRPFLVRLDKEEQALFLDRYITRLKTVYRPRSDGTVLLAFPRLFMVAKRRQ</sequence>
<comment type="function">
    <text evidence="5">Catalyzes the S-adenosylmethionine monomethyl esterification of trans-aconitate.</text>
</comment>
<keyword evidence="3 5" id="KW-0808">Transferase</keyword>
<evidence type="ECO:0000313" key="7">
    <source>
        <dbReference type="EMBL" id="WAV97896.1"/>
    </source>
</evidence>
<dbReference type="Gene3D" id="1.10.150.290">
    <property type="entry name" value="S-adenosyl-L-methionine-dependent methyltransferases"/>
    <property type="match status" value="1"/>
</dbReference>
<dbReference type="InterPro" id="IPR041698">
    <property type="entry name" value="Methyltransf_25"/>
</dbReference>
<dbReference type="InterPro" id="IPR023149">
    <property type="entry name" value="Trans_acon_MeTrfase_C"/>
</dbReference>
<dbReference type="Gene3D" id="3.40.50.150">
    <property type="entry name" value="Vaccinia Virus protein VP39"/>
    <property type="match status" value="1"/>
</dbReference>
<accession>A0ABY7JJX3</accession>
<dbReference type="GO" id="GO:0032259">
    <property type="term" value="P:methylation"/>
    <property type="evidence" value="ECO:0007669"/>
    <property type="project" value="UniProtKB-KW"/>
</dbReference>
<evidence type="ECO:0000256" key="1">
    <source>
        <dbReference type="ARBA" id="ARBA00022490"/>
    </source>
</evidence>
<dbReference type="SUPFAM" id="SSF53335">
    <property type="entry name" value="S-adenosyl-L-methionine-dependent methyltransferases"/>
    <property type="match status" value="1"/>
</dbReference>
<feature type="domain" description="Methyltransferase" evidence="6">
    <location>
        <begin position="36"/>
        <end position="125"/>
    </location>
</feature>
<evidence type="ECO:0000259" key="6">
    <source>
        <dbReference type="Pfam" id="PF13649"/>
    </source>
</evidence>
<gene>
    <name evidence="5 7" type="primary">tam</name>
    <name evidence="7" type="ORF">NB645_03985</name>
</gene>
<organism evidence="7 8">
    <name type="scientific">Oxalobacter aliiformigenes</name>
    <dbReference type="NCBI Taxonomy" id="2946593"/>
    <lineage>
        <taxon>Bacteria</taxon>
        <taxon>Pseudomonadati</taxon>
        <taxon>Pseudomonadota</taxon>
        <taxon>Betaproteobacteria</taxon>
        <taxon>Burkholderiales</taxon>
        <taxon>Oxalobacteraceae</taxon>
        <taxon>Oxalobacter</taxon>
    </lineage>
</organism>
<comment type="catalytic activity">
    <reaction evidence="5">
        <text>trans-aconitate + S-adenosyl-L-methionine = (E)-3-(methoxycarbonyl)pent-2-enedioate + S-adenosyl-L-homocysteine</text>
        <dbReference type="Rhea" id="RHEA:14969"/>
        <dbReference type="ChEBI" id="CHEBI:15708"/>
        <dbReference type="ChEBI" id="CHEBI:57470"/>
        <dbReference type="ChEBI" id="CHEBI:57856"/>
        <dbReference type="ChEBI" id="CHEBI:59789"/>
        <dbReference type="EC" id="2.1.1.144"/>
    </reaction>
</comment>
<keyword evidence="2 5" id="KW-0489">Methyltransferase</keyword>
<evidence type="ECO:0000256" key="3">
    <source>
        <dbReference type="ARBA" id="ARBA00022679"/>
    </source>
</evidence>
<dbReference type="PANTHER" id="PTHR43861">
    <property type="entry name" value="TRANS-ACONITATE 2-METHYLTRANSFERASE-RELATED"/>
    <property type="match status" value="1"/>
</dbReference>
<dbReference type="NCBIfam" id="NF002463">
    <property type="entry name" value="PRK01683.1"/>
    <property type="match status" value="1"/>
</dbReference>
<comment type="subcellular location">
    <subcellularLocation>
        <location evidence="5">Cytoplasm</location>
    </subcellularLocation>
</comment>
<dbReference type="CDD" id="cd02440">
    <property type="entry name" value="AdoMet_MTases"/>
    <property type="match status" value="1"/>
</dbReference>
<evidence type="ECO:0000256" key="5">
    <source>
        <dbReference type="HAMAP-Rule" id="MF_00560"/>
    </source>
</evidence>
<evidence type="ECO:0000313" key="8">
    <source>
        <dbReference type="Proteomes" id="UP001164794"/>
    </source>
</evidence>
<dbReference type="Pfam" id="PF13649">
    <property type="entry name" value="Methyltransf_25"/>
    <property type="match status" value="1"/>
</dbReference>
<dbReference type="InterPro" id="IPR029063">
    <property type="entry name" value="SAM-dependent_MTases_sf"/>
</dbReference>
<dbReference type="HAMAP" id="MF_00560">
    <property type="entry name" value="Tran_acon_Me_trans"/>
    <property type="match status" value="1"/>
</dbReference>